<dbReference type="GO" id="GO:0003993">
    <property type="term" value="F:acid phosphatase activity"/>
    <property type="evidence" value="ECO:0007669"/>
    <property type="project" value="InterPro"/>
</dbReference>
<sequence length="390" mass="42906">MSQTPLFTEANFLPGQKATGTARVTNNTFQPQDIAVEAINYPGFPNPNNVPTGDLSRALSIIIREKGGSDLYGGTTGEKTLFDFYKKVGFNSIYEHVLTYNLPGYGGTTTYEFVINFPSEKENKWQAATTTFDILIGFQGKEDGPPPLPPPAGPGLPPGLTISEESVRATTTETSVTITWITNYFSTSQVIYATSSGKFNLAEGPPRYGYSFYKEGDDSGQKKVKDHSVTLTGLTPDTKYYYRTVSHASLAVSREHRFTTLGEKTEEEIPLKEIGVSEIIRKIPERITKEVKRIIERITPPPAEAEKPEEFVPEGAAPVEEGIVTVPLEERAPPKERAPEERLGSLLLASLGKIGETAWMAIIVVFCIIGLVVIGIRERELAQKKKKKLS</sequence>
<dbReference type="Proteomes" id="UP000230088">
    <property type="component" value="Unassembled WGS sequence"/>
</dbReference>
<keyword evidence="1" id="KW-0472">Membrane</keyword>
<feature type="domain" description="Purple acid phosphatase N-terminal" evidence="2">
    <location>
        <begin position="170"/>
        <end position="260"/>
    </location>
</feature>
<dbReference type="AlphaFoldDB" id="A0A2H0YMW9"/>
<comment type="caution">
    <text evidence="3">The sequence shown here is derived from an EMBL/GenBank/DDBJ whole genome shotgun (WGS) entry which is preliminary data.</text>
</comment>
<organism evidence="3 4">
    <name type="scientific">Candidatus Nealsonbacteria bacterium CG08_land_8_20_14_0_20_38_20</name>
    <dbReference type="NCBI Taxonomy" id="1974705"/>
    <lineage>
        <taxon>Bacteria</taxon>
        <taxon>Candidatus Nealsoniibacteriota</taxon>
    </lineage>
</organism>
<dbReference type="SUPFAM" id="SSF49363">
    <property type="entry name" value="Purple acid phosphatase, N-terminal domain"/>
    <property type="match status" value="1"/>
</dbReference>
<evidence type="ECO:0000259" key="2">
    <source>
        <dbReference type="Pfam" id="PF16656"/>
    </source>
</evidence>
<keyword evidence="1" id="KW-1133">Transmembrane helix</keyword>
<evidence type="ECO:0000256" key="1">
    <source>
        <dbReference type="SAM" id="Phobius"/>
    </source>
</evidence>
<evidence type="ECO:0000313" key="4">
    <source>
        <dbReference type="Proteomes" id="UP000230088"/>
    </source>
</evidence>
<dbReference type="EMBL" id="PEYD01000002">
    <property type="protein sequence ID" value="PIS39800.1"/>
    <property type="molecule type" value="Genomic_DNA"/>
</dbReference>
<feature type="transmembrane region" description="Helical" evidence="1">
    <location>
        <begin position="358"/>
        <end position="376"/>
    </location>
</feature>
<accession>A0A2H0YMW9</accession>
<name>A0A2H0YMW9_9BACT</name>
<dbReference type="Gene3D" id="2.60.40.380">
    <property type="entry name" value="Purple acid phosphatase-like, N-terminal"/>
    <property type="match status" value="1"/>
</dbReference>
<protein>
    <recommendedName>
        <fullName evidence="2">Purple acid phosphatase N-terminal domain-containing protein</fullName>
    </recommendedName>
</protein>
<evidence type="ECO:0000313" key="3">
    <source>
        <dbReference type="EMBL" id="PIS39800.1"/>
    </source>
</evidence>
<keyword evidence="1" id="KW-0812">Transmembrane</keyword>
<dbReference type="InterPro" id="IPR015914">
    <property type="entry name" value="PAPs_N"/>
</dbReference>
<reference evidence="4" key="1">
    <citation type="submission" date="2017-09" db="EMBL/GenBank/DDBJ databases">
        <title>Depth-based differentiation of microbial function through sediment-hosted aquifers and enrichment of novel symbionts in the deep terrestrial subsurface.</title>
        <authorList>
            <person name="Probst A.J."/>
            <person name="Ladd B."/>
            <person name="Jarett J.K."/>
            <person name="Geller-Mcgrath D.E."/>
            <person name="Sieber C.M.K."/>
            <person name="Emerson J.B."/>
            <person name="Anantharaman K."/>
            <person name="Thomas B.C."/>
            <person name="Malmstrom R."/>
            <person name="Stieglmeier M."/>
            <person name="Klingl A."/>
            <person name="Woyke T."/>
            <person name="Ryan C.M."/>
            <person name="Banfield J.F."/>
        </authorList>
    </citation>
    <scope>NUCLEOTIDE SEQUENCE [LARGE SCALE GENOMIC DNA]</scope>
</reference>
<proteinExistence type="predicted"/>
<dbReference type="InterPro" id="IPR008963">
    <property type="entry name" value="Purple_acid_Pase-like_N"/>
</dbReference>
<dbReference type="Pfam" id="PF16656">
    <property type="entry name" value="Pur_ac_phosph_N"/>
    <property type="match status" value="1"/>
</dbReference>
<dbReference type="GO" id="GO:0046872">
    <property type="term" value="F:metal ion binding"/>
    <property type="evidence" value="ECO:0007669"/>
    <property type="project" value="InterPro"/>
</dbReference>
<gene>
    <name evidence="3" type="ORF">COT33_00040</name>
</gene>